<dbReference type="HOGENOM" id="CLU_032279_1_1_6"/>
<dbReference type="EMBL" id="AAOF01000008">
    <property type="protein sequence ID" value="EAR21443.1"/>
    <property type="molecule type" value="Genomic_DNA"/>
</dbReference>
<keyword evidence="4" id="KW-1185">Reference proteome</keyword>
<dbReference type="InterPro" id="IPR037035">
    <property type="entry name" value="GK-like_C_sf"/>
</dbReference>
<dbReference type="InterPro" id="IPR038614">
    <property type="entry name" value="GK_N_sf"/>
</dbReference>
<dbReference type="Gene3D" id="3.40.50.10180">
    <property type="entry name" value="Glycerate kinase, MOFRL-like N-terminal domain"/>
    <property type="match status" value="1"/>
</dbReference>
<sequence length="408" mass="42691">MNPREALLAIYQAGLDAVRGDRCVRRWLRQHPCDNAIYAIAIGKAAAAMARGALAVCDRATERVLVITRAGYGDPGLASDPRVEQLESAHPVPDTRSLVAGERLVRFLEAAPEQVHLLVMISGGASSLVELLPDGASPERLAELNRRLLASGFAIHEINRIRKAVSRIKGGRLARWVAGRPTTVLLISDVRDDDPAVIGSGLLSPDSQASGLATLPLALRRLCPPAEPAPRANEALFQSIQWQLVASNRQARAAAVNAAHALGLPVSNHEEFISGEAAVEGRRIAEELVYLSPGVHIWGGEPTVSLPENPGRGGRMQTLALAAAMALAGRDDIWLLAAGTDGADGFSEDAGALIDGQTVSRGSVAGGNVNEALFDADAGGFLAGSGDLIRTGATGTNVMDLIIGLRAA</sequence>
<dbReference type="OrthoDB" id="9766552at2"/>
<organism evidence="3 4">
    <name type="scientific">Nitrococcus mobilis Nb-231</name>
    <dbReference type="NCBI Taxonomy" id="314278"/>
    <lineage>
        <taxon>Bacteria</taxon>
        <taxon>Pseudomonadati</taxon>
        <taxon>Pseudomonadota</taxon>
        <taxon>Gammaproteobacteria</taxon>
        <taxon>Chromatiales</taxon>
        <taxon>Ectothiorhodospiraceae</taxon>
        <taxon>Nitrococcus</taxon>
    </lineage>
</organism>
<evidence type="ECO:0000313" key="4">
    <source>
        <dbReference type="Proteomes" id="UP000003374"/>
    </source>
</evidence>
<comment type="caution">
    <text evidence="3">The sequence shown here is derived from an EMBL/GenBank/DDBJ whole genome shotgun (WGS) entry which is preliminary data.</text>
</comment>
<dbReference type="PANTHER" id="PTHR12227">
    <property type="entry name" value="GLYCERATE KINASE"/>
    <property type="match status" value="1"/>
</dbReference>
<dbReference type="InterPro" id="IPR025286">
    <property type="entry name" value="MOFRL_assoc_dom"/>
</dbReference>
<dbReference type="RefSeq" id="WP_004998966.1">
    <property type="nucleotide sequence ID" value="NZ_CH672427.1"/>
</dbReference>
<dbReference type="InterPro" id="IPR039760">
    <property type="entry name" value="MOFRL_protein"/>
</dbReference>
<protein>
    <submittedName>
        <fullName evidence="3">MOFRL family protein</fullName>
    </submittedName>
</protein>
<evidence type="ECO:0000313" key="3">
    <source>
        <dbReference type="EMBL" id="EAR21443.1"/>
    </source>
</evidence>
<dbReference type="PANTHER" id="PTHR12227:SF0">
    <property type="entry name" value="GLYCERATE KINASE"/>
    <property type="match status" value="1"/>
</dbReference>
<dbReference type="Pfam" id="PF05161">
    <property type="entry name" value="MOFRL"/>
    <property type="match status" value="1"/>
</dbReference>
<reference evidence="3 4" key="1">
    <citation type="submission" date="2006-02" db="EMBL/GenBank/DDBJ databases">
        <authorList>
            <person name="Waterbury J."/>
            <person name="Ferriera S."/>
            <person name="Johnson J."/>
            <person name="Kravitz S."/>
            <person name="Halpern A."/>
            <person name="Remington K."/>
            <person name="Beeson K."/>
            <person name="Tran B."/>
            <person name="Rogers Y.-H."/>
            <person name="Friedman R."/>
            <person name="Venter J.C."/>
        </authorList>
    </citation>
    <scope>NUCLEOTIDE SEQUENCE [LARGE SCALE GENOMIC DNA]</scope>
    <source>
        <strain evidence="3 4">Nb-231</strain>
    </source>
</reference>
<proteinExistence type="predicted"/>
<dbReference type="GO" id="GO:0005737">
    <property type="term" value="C:cytoplasm"/>
    <property type="evidence" value="ECO:0007669"/>
    <property type="project" value="TreeGrafter"/>
</dbReference>
<dbReference type="SUPFAM" id="SSF82544">
    <property type="entry name" value="GckA/TtuD-like"/>
    <property type="match status" value="1"/>
</dbReference>
<dbReference type="InterPro" id="IPR007835">
    <property type="entry name" value="MOFRL"/>
</dbReference>
<dbReference type="Proteomes" id="UP000003374">
    <property type="component" value="Unassembled WGS sequence"/>
</dbReference>
<gene>
    <name evidence="3" type="ORF">NB231_00994</name>
</gene>
<dbReference type="STRING" id="314278.NB231_00994"/>
<dbReference type="Gene3D" id="3.40.1480.10">
    <property type="entry name" value="MOFRL domain"/>
    <property type="match status" value="1"/>
</dbReference>
<feature type="domain" description="MOFRL-associated" evidence="2">
    <location>
        <begin position="7"/>
        <end position="210"/>
    </location>
</feature>
<name>A4BRW4_9GAMM</name>
<feature type="domain" description="MOFRL" evidence="1">
    <location>
        <begin position="295"/>
        <end position="400"/>
    </location>
</feature>
<dbReference type="AlphaFoldDB" id="A4BRW4"/>
<dbReference type="Pfam" id="PF13660">
    <property type="entry name" value="DUF4147"/>
    <property type="match status" value="1"/>
</dbReference>
<dbReference type="eggNOG" id="COG2379">
    <property type="taxonomic scope" value="Bacteria"/>
</dbReference>
<accession>A4BRW4</accession>
<evidence type="ECO:0000259" key="1">
    <source>
        <dbReference type="Pfam" id="PF05161"/>
    </source>
</evidence>
<dbReference type="GO" id="GO:0008887">
    <property type="term" value="F:glycerate kinase activity"/>
    <property type="evidence" value="ECO:0007669"/>
    <property type="project" value="InterPro"/>
</dbReference>
<evidence type="ECO:0000259" key="2">
    <source>
        <dbReference type="Pfam" id="PF13660"/>
    </source>
</evidence>